<protein>
    <submittedName>
        <fullName evidence="9">Ferredoxin</fullName>
    </submittedName>
</protein>
<keyword evidence="4" id="KW-0249">Electron transport</keyword>
<feature type="domain" description="Divergent 4Fe-4S mono-cluster" evidence="8">
    <location>
        <begin position="2"/>
        <end position="62"/>
    </location>
</feature>
<dbReference type="GO" id="GO:0051538">
    <property type="term" value="F:3 iron, 4 sulfur cluster binding"/>
    <property type="evidence" value="ECO:0007669"/>
    <property type="project" value="UniProtKB-KW"/>
</dbReference>
<dbReference type="STRING" id="145857.GA0070616_2395"/>
<evidence type="ECO:0000259" key="8">
    <source>
        <dbReference type="Pfam" id="PF06902"/>
    </source>
</evidence>
<sequence length="64" mass="6914">MRVRADRSVCIGSGLCVLRLPEMFDQSDDDGIVLVLRSNPDPDQEEAVLTAIAACPSGALRVDR</sequence>
<organism evidence="9 10">
    <name type="scientific">Micromonospora nigra</name>
    <dbReference type="NCBI Taxonomy" id="145857"/>
    <lineage>
        <taxon>Bacteria</taxon>
        <taxon>Bacillati</taxon>
        <taxon>Actinomycetota</taxon>
        <taxon>Actinomycetes</taxon>
        <taxon>Micromonosporales</taxon>
        <taxon>Micromonosporaceae</taxon>
        <taxon>Micromonospora</taxon>
    </lineage>
</organism>
<evidence type="ECO:0000313" key="10">
    <source>
        <dbReference type="Proteomes" id="UP000199699"/>
    </source>
</evidence>
<dbReference type="EMBL" id="FMHT01000003">
    <property type="protein sequence ID" value="SCL21811.1"/>
    <property type="molecule type" value="Genomic_DNA"/>
</dbReference>
<name>A0A1C6RXQ4_9ACTN</name>
<evidence type="ECO:0000256" key="1">
    <source>
        <dbReference type="ARBA" id="ARBA00001927"/>
    </source>
</evidence>
<dbReference type="Proteomes" id="UP000199699">
    <property type="component" value="Unassembled WGS sequence"/>
</dbReference>
<evidence type="ECO:0000313" key="9">
    <source>
        <dbReference type="EMBL" id="SCL21811.1"/>
    </source>
</evidence>
<dbReference type="InterPro" id="IPR010693">
    <property type="entry name" value="Divergent_4Fe-4S_mono-cluster"/>
</dbReference>
<dbReference type="InterPro" id="IPR051269">
    <property type="entry name" value="Fe-S_cluster_ET"/>
</dbReference>
<gene>
    <name evidence="9" type="ORF">GA0070616_2395</name>
</gene>
<evidence type="ECO:0000256" key="6">
    <source>
        <dbReference type="ARBA" id="ARBA00023014"/>
    </source>
</evidence>
<keyword evidence="5" id="KW-0408">Iron</keyword>
<keyword evidence="10" id="KW-1185">Reference proteome</keyword>
<evidence type="ECO:0000256" key="3">
    <source>
        <dbReference type="ARBA" id="ARBA00022723"/>
    </source>
</evidence>
<dbReference type="GO" id="GO:0046872">
    <property type="term" value="F:metal ion binding"/>
    <property type="evidence" value="ECO:0007669"/>
    <property type="project" value="UniProtKB-KW"/>
</dbReference>
<dbReference type="AlphaFoldDB" id="A0A1C6RXQ4"/>
<evidence type="ECO:0000256" key="4">
    <source>
        <dbReference type="ARBA" id="ARBA00022982"/>
    </source>
</evidence>
<dbReference type="SUPFAM" id="SSF54862">
    <property type="entry name" value="4Fe-4S ferredoxins"/>
    <property type="match status" value="1"/>
</dbReference>
<evidence type="ECO:0000256" key="5">
    <source>
        <dbReference type="ARBA" id="ARBA00023004"/>
    </source>
</evidence>
<dbReference type="Gene3D" id="3.30.70.20">
    <property type="match status" value="1"/>
</dbReference>
<dbReference type="Pfam" id="PF06902">
    <property type="entry name" value="Fer4_19"/>
    <property type="match status" value="1"/>
</dbReference>
<keyword evidence="7" id="KW-0003">3Fe-4S</keyword>
<proteinExistence type="predicted"/>
<reference evidence="9 10" key="1">
    <citation type="submission" date="2016-06" db="EMBL/GenBank/DDBJ databases">
        <authorList>
            <person name="Kjaerup R.B."/>
            <person name="Dalgaard T.S."/>
            <person name="Juul-Madsen H.R."/>
        </authorList>
    </citation>
    <scope>NUCLEOTIDE SEQUENCE [LARGE SCALE GENOMIC DNA]</scope>
    <source>
        <strain evidence="9 10">DSM 43818</strain>
    </source>
</reference>
<evidence type="ECO:0000256" key="7">
    <source>
        <dbReference type="ARBA" id="ARBA00023291"/>
    </source>
</evidence>
<accession>A0A1C6RXQ4</accession>
<dbReference type="PANTHER" id="PTHR36923">
    <property type="entry name" value="FERREDOXIN"/>
    <property type="match status" value="1"/>
</dbReference>
<dbReference type="RefSeq" id="WP_175440051.1">
    <property type="nucleotide sequence ID" value="NZ_FMHT01000003.1"/>
</dbReference>
<evidence type="ECO:0000256" key="2">
    <source>
        <dbReference type="ARBA" id="ARBA00022448"/>
    </source>
</evidence>
<dbReference type="PANTHER" id="PTHR36923:SF3">
    <property type="entry name" value="FERREDOXIN"/>
    <property type="match status" value="1"/>
</dbReference>
<keyword evidence="3" id="KW-0479">Metal-binding</keyword>
<comment type="cofactor">
    <cofactor evidence="1">
        <name>[3Fe-4S] cluster</name>
        <dbReference type="ChEBI" id="CHEBI:21137"/>
    </cofactor>
</comment>
<keyword evidence="6" id="KW-0411">Iron-sulfur</keyword>
<keyword evidence="2" id="KW-0813">Transport</keyword>